<dbReference type="OrthoDB" id="447818at2"/>
<evidence type="ECO:0008006" key="3">
    <source>
        <dbReference type="Google" id="ProtNLM"/>
    </source>
</evidence>
<reference evidence="1 2" key="1">
    <citation type="submission" date="2018-02" db="EMBL/GenBank/DDBJ databases">
        <authorList>
            <person name="Cohen D.B."/>
            <person name="Kent A.D."/>
        </authorList>
    </citation>
    <scope>NUCLEOTIDE SEQUENCE [LARGE SCALE GENOMIC DNA]</scope>
    <source>
        <strain evidence="1 2">ULC007</strain>
    </source>
</reference>
<dbReference type="Proteomes" id="UP000238634">
    <property type="component" value="Unassembled WGS sequence"/>
</dbReference>
<keyword evidence="2" id="KW-1185">Reference proteome</keyword>
<dbReference type="AlphaFoldDB" id="A0A2T1DNQ0"/>
<name>A0A2T1DNQ0_9CYAN</name>
<organism evidence="1 2">
    <name type="scientific">Phormidesmis priestleyi ULC007</name>
    <dbReference type="NCBI Taxonomy" id="1920490"/>
    <lineage>
        <taxon>Bacteria</taxon>
        <taxon>Bacillati</taxon>
        <taxon>Cyanobacteriota</taxon>
        <taxon>Cyanophyceae</taxon>
        <taxon>Leptolyngbyales</taxon>
        <taxon>Leptolyngbyaceae</taxon>
        <taxon>Phormidesmis</taxon>
    </lineage>
</organism>
<reference evidence="1 2" key="2">
    <citation type="submission" date="2018-03" db="EMBL/GenBank/DDBJ databases">
        <title>The ancient ancestry and fast evolution of plastids.</title>
        <authorList>
            <person name="Moore K.R."/>
            <person name="Magnabosco C."/>
            <person name="Momper L."/>
            <person name="Gold D.A."/>
            <person name="Bosak T."/>
            <person name="Fournier G.P."/>
        </authorList>
    </citation>
    <scope>NUCLEOTIDE SEQUENCE [LARGE SCALE GENOMIC DNA]</scope>
    <source>
        <strain evidence="1 2">ULC007</strain>
    </source>
</reference>
<comment type="caution">
    <text evidence="1">The sequence shown here is derived from an EMBL/GenBank/DDBJ whole genome shotgun (WGS) entry which is preliminary data.</text>
</comment>
<accession>A0A2T1DNQ0</accession>
<dbReference type="STRING" id="1920490.GCA_001895925_00831"/>
<proteinExistence type="predicted"/>
<evidence type="ECO:0000313" key="2">
    <source>
        <dbReference type="Proteomes" id="UP000238634"/>
    </source>
</evidence>
<evidence type="ECO:0000313" key="1">
    <source>
        <dbReference type="EMBL" id="PSB22091.1"/>
    </source>
</evidence>
<sequence>MHYQSLSSAMNTKSAKSLPHEATFPAAIESDSPLDASKIESKVEELSPETQKLARLLATELEADLQITGQAIQAITDRIATEVERICLKSDRIQTSGEISSWRLTLARYRLQKCVTYYRLNSQQGRVELHSILSTMVYRPIAPAHLQLSFQARYSLIEDFLQGFYTESLRAFRRENKLAETYQPRTRLQLAEYMAFTEQYAKRRITLPSQHNQQLVILRAQRFANRQPHEIAVDIETAMESAKGDEAEAYGRSPILKMIREQMVADKVDPSESALRDRVVGELIQYLESQGQTDCVNYLTLKLQDLSVPEIDDILSMSPRQRDYLQQRFKYHVEKFAISQSWKLVHEWLGADLDQNLGLPPQEWDAFLAQLTPDQTQLLNLKRTATSDHEITQTLKWTAKQLQKRWAALLETARQVRNQAK</sequence>
<gene>
    <name evidence="1" type="ORF">C7B65_01400</name>
</gene>
<protein>
    <recommendedName>
        <fullName evidence="3">HetZ-related protein</fullName>
    </recommendedName>
</protein>
<dbReference type="EMBL" id="PVWG01000001">
    <property type="protein sequence ID" value="PSB22091.1"/>
    <property type="molecule type" value="Genomic_DNA"/>
</dbReference>